<protein>
    <submittedName>
        <fullName evidence="9">Outer membrane efflux protein</fullName>
    </submittedName>
</protein>
<dbReference type="SUPFAM" id="SSF56954">
    <property type="entry name" value="Outer membrane efflux proteins (OEP)"/>
    <property type="match status" value="1"/>
</dbReference>
<comment type="similarity">
    <text evidence="2">Belongs to the outer membrane factor (OMF) (TC 1.B.17) family.</text>
</comment>
<evidence type="ECO:0000256" key="1">
    <source>
        <dbReference type="ARBA" id="ARBA00004442"/>
    </source>
</evidence>
<feature type="chain" id="PRO_5042225921" evidence="8">
    <location>
        <begin position="20"/>
        <end position="423"/>
    </location>
</feature>
<dbReference type="EMBL" id="AP014925">
    <property type="protein sequence ID" value="BAR96366.1"/>
    <property type="molecule type" value="Genomic_DNA"/>
</dbReference>
<dbReference type="InterPro" id="IPR003423">
    <property type="entry name" value="OMP_efflux"/>
</dbReference>
<dbReference type="Gene3D" id="1.20.1600.10">
    <property type="entry name" value="Outer membrane efflux proteins (OEP)"/>
    <property type="match status" value="1"/>
</dbReference>
<evidence type="ECO:0000256" key="6">
    <source>
        <dbReference type="ARBA" id="ARBA00023136"/>
    </source>
</evidence>
<dbReference type="InterPro" id="IPR051906">
    <property type="entry name" value="TolC-like"/>
</dbReference>
<proteinExistence type="inferred from homology"/>
<evidence type="ECO:0000256" key="5">
    <source>
        <dbReference type="ARBA" id="ARBA00022692"/>
    </source>
</evidence>
<dbReference type="PANTHER" id="PTHR30026">
    <property type="entry name" value="OUTER MEMBRANE PROTEIN TOLC"/>
    <property type="match status" value="1"/>
</dbReference>
<dbReference type="GO" id="GO:0015562">
    <property type="term" value="F:efflux transmembrane transporter activity"/>
    <property type="evidence" value="ECO:0007669"/>
    <property type="project" value="InterPro"/>
</dbReference>
<evidence type="ECO:0000256" key="8">
    <source>
        <dbReference type="SAM" id="SignalP"/>
    </source>
</evidence>
<keyword evidence="4" id="KW-1134">Transmembrane beta strand</keyword>
<keyword evidence="8" id="KW-0732">Signal</keyword>
<dbReference type="Proteomes" id="UP000067008">
    <property type="component" value="Chromosome 2"/>
</dbReference>
<dbReference type="GO" id="GO:0015288">
    <property type="term" value="F:porin activity"/>
    <property type="evidence" value="ECO:0007669"/>
    <property type="project" value="TreeGrafter"/>
</dbReference>
<keyword evidence="6" id="KW-0472">Membrane</keyword>
<keyword evidence="7" id="KW-0998">Cell outer membrane</keyword>
<evidence type="ECO:0000313" key="9">
    <source>
        <dbReference type="EMBL" id="BAR96366.1"/>
    </source>
</evidence>
<evidence type="ECO:0000256" key="2">
    <source>
        <dbReference type="ARBA" id="ARBA00007613"/>
    </source>
</evidence>
<name>A0AAD1F7X1_PREIN</name>
<dbReference type="RefSeq" id="WP_014709591.1">
    <property type="nucleotide sequence ID" value="NZ_AP014925.1"/>
</dbReference>
<dbReference type="Pfam" id="PF02321">
    <property type="entry name" value="OEP"/>
    <property type="match status" value="1"/>
</dbReference>
<evidence type="ECO:0000313" key="10">
    <source>
        <dbReference type="Proteomes" id="UP000067008"/>
    </source>
</evidence>
<dbReference type="AlphaFoldDB" id="A0AAD1F7X1"/>
<feature type="signal peptide" evidence="8">
    <location>
        <begin position="1"/>
        <end position="19"/>
    </location>
</feature>
<evidence type="ECO:0000256" key="3">
    <source>
        <dbReference type="ARBA" id="ARBA00022448"/>
    </source>
</evidence>
<reference evidence="9 10" key="1">
    <citation type="submission" date="2015-07" db="EMBL/GenBank/DDBJ databases">
        <title>Complete genome sequence of Prevotella intermedia strain 17-2.</title>
        <authorList>
            <person name="Nambu T."/>
        </authorList>
    </citation>
    <scope>NUCLEOTIDE SEQUENCE [LARGE SCALE GENOMIC DNA]</scope>
    <source>
        <strain evidence="9 10">17-2</strain>
    </source>
</reference>
<keyword evidence="3" id="KW-0813">Transport</keyword>
<dbReference type="OMA" id="WNFGSLY"/>
<keyword evidence="5" id="KW-0812">Transmembrane</keyword>
<evidence type="ECO:0000256" key="4">
    <source>
        <dbReference type="ARBA" id="ARBA00022452"/>
    </source>
</evidence>
<dbReference type="GO" id="GO:1990281">
    <property type="term" value="C:efflux pump complex"/>
    <property type="evidence" value="ECO:0007669"/>
    <property type="project" value="TreeGrafter"/>
</dbReference>
<organism evidence="9 10">
    <name type="scientific">Prevotella intermedia</name>
    <dbReference type="NCBI Taxonomy" id="28131"/>
    <lineage>
        <taxon>Bacteria</taxon>
        <taxon>Pseudomonadati</taxon>
        <taxon>Bacteroidota</taxon>
        <taxon>Bacteroidia</taxon>
        <taxon>Bacteroidales</taxon>
        <taxon>Prevotellaceae</taxon>
        <taxon>Prevotella</taxon>
    </lineage>
</organism>
<sequence>MKEKIITLVLLMLTSVAQAQTLEECQQAAEKNYPIIKQYGLIAQTTELTVKNIQKGWLPQITASAQATYQSDVVSWPENTQRMYQQMGLNMKGLTKDQYKIGVDLQQIIYDGGAIGSQRSIARQEGKVQEAQTEANLYQVRKRVNEMYFSLLLLNEQIRLNDDVKALLLSSEKKLAAMVKGGTAATSDFDNVKAERLSVAQQNESLKSQRQMLQRMLSVFCGIEISNPEKPAAVEASVSASNRPEIRLFNNQLKLTEVQEKALDTKLRPTLGLYAQGYYGYPGLNMFEDMMSRKWSLNGIVGIKLSWNVGALYTHKNDKAKLKAQRELIENAREVFLFNNNMEQIQQTENVSRYRTMMQGDDEIIALRTNVRKAAESKLAHGIIDVNSLLREINNENAAKTQQAIHEIDMLKEMYNLKYTNNE</sequence>
<evidence type="ECO:0000256" key="7">
    <source>
        <dbReference type="ARBA" id="ARBA00023237"/>
    </source>
</evidence>
<dbReference type="PANTHER" id="PTHR30026:SF20">
    <property type="entry name" value="OUTER MEMBRANE PROTEIN TOLC"/>
    <property type="match status" value="1"/>
</dbReference>
<dbReference type="GO" id="GO:0009279">
    <property type="term" value="C:cell outer membrane"/>
    <property type="evidence" value="ECO:0007669"/>
    <property type="project" value="UniProtKB-SubCell"/>
</dbReference>
<accession>A0AAD1F7X1</accession>
<comment type="subcellular location">
    <subcellularLocation>
        <location evidence="1">Cell outer membrane</location>
    </subcellularLocation>
</comment>
<gene>
    <name evidence="9" type="ORF">PI172_1638</name>
</gene>